<dbReference type="GeneID" id="24132628"/>
<evidence type="ECO:0000313" key="2">
    <source>
        <dbReference type="Proteomes" id="UP000030745"/>
    </source>
</evidence>
<dbReference type="KEGG" id="spar:SPRG_10520"/>
<reference evidence="1 2" key="1">
    <citation type="journal article" date="2013" name="PLoS Genet.">
        <title>Distinctive expansion of potential virulence genes in the genome of the oomycete fish pathogen Saprolegnia parasitica.</title>
        <authorList>
            <person name="Jiang R.H."/>
            <person name="de Bruijn I."/>
            <person name="Haas B.J."/>
            <person name="Belmonte R."/>
            <person name="Lobach L."/>
            <person name="Christie J."/>
            <person name="van den Ackerveken G."/>
            <person name="Bottin A."/>
            <person name="Bulone V."/>
            <person name="Diaz-Moreno S.M."/>
            <person name="Dumas B."/>
            <person name="Fan L."/>
            <person name="Gaulin E."/>
            <person name="Govers F."/>
            <person name="Grenville-Briggs L.J."/>
            <person name="Horner N.R."/>
            <person name="Levin J.Z."/>
            <person name="Mammella M."/>
            <person name="Meijer H.J."/>
            <person name="Morris P."/>
            <person name="Nusbaum C."/>
            <person name="Oome S."/>
            <person name="Phillips A.J."/>
            <person name="van Rooyen D."/>
            <person name="Rzeszutek E."/>
            <person name="Saraiva M."/>
            <person name="Secombes C.J."/>
            <person name="Seidl M.F."/>
            <person name="Snel B."/>
            <person name="Stassen J.H."/>
            <person name="Sykes S."/>
            <person name="Tripathy S."/>
            <person name="van den Berg H."/>
            <person name="Vega-Arreguin J.C."/>
            <person name="Wawra S."/>
            <person name="Young S.K."/>
            <person name="Zeng Q."/>
            <person name="Dieguez-Uribeondo J."/>
            <person name="Russ C."/>
            <person name="Tyler B.M."/>
            <person name="van West P."/>
        </authorList>
    </citation>
    <scope>NUCLEOTIDE SEQUENCE [LARGE SCALE GENOMIC DNA]</scope>
    <source>
        <strain evidence="1 2">CBS 223.65</strain>
    </source>
</reference>
<dbReference type="EMBL" id="KK583250">
    <property type="protein sequence ID" value="KDO23742.1"/>
    <property type="molecule type" value="Genomic_DNA"/>
</dbReference>
<protein>
    <submittedName>
        <fullName evidence="1">Uncharacterized protein</fullName>
    </submittedName>
</protein>
<dbReference type="RefSeq" id="XP_012205560.1">
    <property type="nucleotide sequence ID" value="XM_012350170.1"/>
</dbReference>
<proteinExistence type="predicted"/>
<evidence type="ECO:0000313" key="1">
    <source>
        <dbReference type="EMBL" id="KDO23742.1"/>
    </source>
</evidence>
<dbReference type="Proteomes" id="UP000030745">
    <property type="component" value="Unassembled WGS sequence"/>
</dbReference>
<dbReference type="OrthoDB" id="10523509at2759"/>
<accession>A0A067CAB8</accession>
<keyword evidence="2" id="KW-1185">Reference proteome</keyword>
<sequence length="101" mass="11437">MYGKRLAVVQINLRNLPCTYEADRFDDLEELGFVWRMPRAEHRIVSIMADESAYLSAMPLTSLVALLKVHHDASGSLDILHGLGLFPELPRWIVVTSTKET</sequence>
<gene>
    <name evidence="1" type="ORF">SPRG_10520</name>
</gene>
<name>A0A067CAB8_SAPPC</name>
<dbReference type="VEuPathDB" id="FungiDB:SPRG_10520"/>
<dbReference type="AlphaFoldDB" id="A0A067CAB8"/>
<organism evidence="1 2">
    <name type="scientific">Saprolegnia parasitica (strain CBS 223.65)</name>
    <dbReference type="NCBI Taxonomy" id="695850"/>
    <lineage>
        <taxon>Eukaryota</taxon>
        <taxon>Sar</taxon>
        <taxon>Stramenopiles</taxon>
        <taxon>Oomycota</taxon>
        <taxon>Saprolegniomycetes</taxon>
        <taxon>Saprolegniales</taxon>
        <taxon>Saprolegniaceae</taxon>
        <taxon>Saprolegnia</taxon>
    </lineage>
</organism>